<keyword evidence="3" id="KW-0333">Golgi apparatus</keyword>
<proteinExistence type="predicted"/>
<feature type="domain" description="Conserved oligomeric Golgi complex subunit 5 helical" evidence="6">
    <location>
        <begin position="181"/>
        <end position="359"/>
    </location>
</feature>
<feature type="domain" description="Conserved oligomeric Golgi complex subunit 5 N-terminal" evidence="5">
    <location>
        <begin position="12"/>
        <end position="144"/>
    </location>
</feature>
<evidence type="ECO:0000259" key="5">
    <source>
        <dbReference type="Pfam" id="PF10392"/>
    </source>
</evidence>
<evidence type="ECO:0000313" key="8">
    <source>
        <dbReference type="Proteomes" id="UP000094285"/>
    </source>
</evidence>
<dbReference type="EMBL" id="KV453917">
    <property type="protein sequence ID" value="ODV76875.1"/>
    <property type="molecule type" value="Genomic_DNA"/>
</dbReference>
<dbReference type="GO" id="GO:0000139">
    <property type="term" value="C:Golgi membrane"/>
    <property type="evidence" value="ECO:0007669"/>
    <property type="project" value="UniProtKB-SubCell"/>
</dbReference>
<dbReference type="GO" id="GO:0006891">
    <property type="term" value="P:intra-Golgi vesicle-mediated transport"/>
    <property type="evidence" value="ECO:0007669"/>
    <property type="project" value="InterPro"/>
</dbReference>
<dbReference type="InterPro" id="IPR048485">
    <property type="entry name" value="COG5_helical"/>
</dbReference>
<protein>
    <recommendedName>
        <fullName evidence="2">Conserved oligomeric Golgi complex subunit 5</fullName>
    </recommendedName>
</protein>
<gene>
    <name evidence="7" type="ORF">CANTADRAFT_24133</name>
</gene>
<dbReference type="InterPro" id="IPR019465">
    <property type="entry name" value="Cog5"/>
</dbReference>
<evidence type="ECO:0000256" key="1">
    <source>
        <dbReference type="ARBA" id="ARBA00004395"/>
    </source>
</evidence>
<dbReference type="OrthoDB" id="18786at2759"/>
<comment type="subcellular location">
    <subcellularLocation>
        <location evidence="1">Golgi apparatus membrane</location>
        <topology evidence="1">Peripheral membrane protein</topology>
    </subcellularLocation>
</comment>
<name>A0A1E4SBL5_9ASCO</name>
<keyword evidence="4" id="KW-0472">Membrane</keyword>
<dbReference type="RefSeq" id="XP_020061997.1">
    <property type="nucleotide sequence ID" value="XM_020207047.1"/>
</dbReference>
<evidence type="ECO:0000313" key="7">
    <source>
        <dbReference type="EMBL" id="ODV76875.1"/>
    </source>
</evidence>
<accession>A0A1E4SBL5</accession>
<keyword evidence="8" id="KW-1185">Reference proteome</keyword>
<sequence>MTTIKNELEDFEAFLEADFQDSVFARDLLLATNGSDGPELDLSTPIKKLQFDIQECEKRMKAIAASNYEALVQNFSKIEGSKELLDGKINSGIKHINSSFDRIKTGVIQPYDEAVRLNNALKRIHVTLDLLRSSSYFIFLLQQLEELDKADSNMVRLARLMVQIHEFYVKEERGATRGASLLRIRLIRDSRADIENKRLELRSRCVHAIQAVHNSNFSPDNQDLHNGLVSLYILDKKDFLSVLEKATVNRLVDSSLTQLSRSLQSPRNFTAIVSDVKHSSQEYFDKLAITLNNCEVPNENLFNSVLEHWGGNALTESFWIKLTSKFKKNIAATMARGGPIAKNLRVYYPGIKNSLVDTFNVESERNLVLDAVSIIPTE</sequence>
<dbReference type="Pfam" id="PF20649">
    <property type="entry name" value="COG5_C"/>
    <property type="match status" value="1"/>
</dbReference>
<dbReference type="Proteomes" id="UP000094285">
    <property type="component" value="Unassembled WGS sequence"/>
</dbReference>
<reference evidence="8" key="1">
    <citation type="submission" date="2016-05" db="EMBL/GenBank/DDBJ databases">
        <title>Comparative genomics of biotechnologically important yeasts.</title>
        <authorList>
            <consortium name="DOE Joint Genome Institute"/>
            <person name="Riley R."/>
            <person name="Haridas S."/>
            <person name="Wolfe K.H."/>
            <person name="Lopes M.R."/>
            <person name="Hittinger C.T."/>
            <person name="Goker M."/>
            <person name="Salamov A."/>
            <person name="Wisecaver J."/>
            <person name="Long T.M."/>
            <person name="Aerts A.L."/>
            <person name="Barry K."/>
            <person name="Choi C."/>
            <person name="Clum A."/>
            <person name="Coughlan A.Y."/>
            <person name="Deshpande S."/>
            <person name="Douglass A.P."/>
            <person name="Hanson S.J."/>
            <person name="Klenk H.-P."/>
            <person name="Labutti K."/>
            <person name="Lapidus A."/>
            <person name="Lindquist E."/>
            <person name="Lipzen A."/>
            <person name="Meier-Kolthoff J.P."/>
            <person name="Ohm R.A."/>
            <person name="Otillar R.P."/>
            <person name="Pangilinan J."/>
            <person name="Peng Y."/>
            <person name="Rokas A."/>
            <person name="Rosa C.A."/>
            <person name="Scheuner C."/>
            <person name="Sibirny A.A."/>
            <person name="Slot J.C."/>
            <person name="Stielow J.B."/>
            <person name="Sun H."/>
            <person name="Kurtzman C.P."/>
            <person name="Blackwell M."/>
            <person name="Grigoriev I.V."/>
            <person name="Jeffries T.W."/>
        </authorList>
    </citation>
    <scope>NUCLEOTIDE SEQUENCE [LARGE SCALE GENOMIC DNA]</scope>
    <source>
        <strain evidence="8">NRRL Y-17324</strain>
    </source>
</reference>
<evidence type="ECO:0000259" key="6">
    <source>
        <dbReference type="Pfam" id="PF20649"/>
    </source>
</evidence>
<evidence type="ECO:0000256" key="4">
    <source>
        <dbReference type="ARBA" id="ARBA00023136"/>
    </source>
</evidence>
<dbReference type="Pfam" id="PF10392">
    <property type="entry name" value="COG5_N"/>
    <property type="match status" value="1"/>
</dbReference>
<dbReference type="PANTHER" id="PTHR13228">
    <property type="entry name" value="CONSERVED OLIGOMERIC GOLGI COMPLEX COMPONENT 5"/>
    <property type="match status" value="1"/>
</dbReference>
<dbReference type="STRING" id="984487.A0A1E4SBL5"/>
<evidence type="ECO:0000256" key="3">
    <source>
        <dbReference type="ARBA" id="ARBA00023034"/>
    </source>
</evidence>
<dbReference type="GeneID" id="30981184"/>
<organism evidence="7 8">
    <name type="scientific">Suhomyces tanzawaensis NRRL Y-17324</name>
    <dbReference type="NCBI Taxonomy" id="984487"/>
    <lineage>
        <taxon>Eukaryota</taxon>
        <taxon>Fungi</taxon>
        <taxon>Dikarya</taxon>
        <taxon>Ascomycota</taxon>
        <taxon>Saccharomycotina</taxon>
        <taxon>Pichiomycetes</taxon>
        <taxon>Debaryomycetaceae</taxon>
        <taxon>Suhomyces</taxon>
    </lineage>
</organism>
<dbReference type="GO" id="GO:0017119">
    <property type="term" value="C:Golgi transport complex"/>
    <property type="evidence" value="ECO:0007669"/>
    <property type="project" value="InterPro"/>
</dbReference>
<dbReference type="InterPro" id="IPR049176">
    <property type="entry name" value="COG5_N"/>
</dbReference>
<dbReference type="PANTHER" id="PTHR13228:SF3">
    <property type="entry name" value="CONSERVED OLIGOMERIC GOLGI COMPLEX SUBUNIT 5"/>
    <property type="match status" value="1"/>
</dbReference>
<evidence type="ECO:0000256" key="2">
    <source>
        <dbReference type="ARBA" id="ARBA00020974"/>
    </source>
</evidence>
<dbReference type="AlphaFoldDB" id="A0A1E4SBL5"/>